<dbReference type="Pfam" id="PF13358">
    <property type="entry name" value="DDE_3"/>
    <property type="match status" value="1"/>
</dbReference>
<proteinExistence type="predicted"/>
<dbReference type="InterPro" id="IPR036397">
    <property type="entry name" value="RNaseH_sf"/>
</dbReference>
<dbReference type="AlphaFoldDB" id="A0A0C2JK83"/>
<comment type="caution">
    <text evidence="2">The sequence shown here is derived from an EMBL/GenBank/DDBJ whole genome shotgun (WGS) entry which is preliminary data.</text>
</comment>
<evidence type="ECO:0000313" key="2">
    <source>
        <dbReference type="EMBL" id="KII69808.1"/>
    </source>
</evidence>
<dbReference type="Gene3D" id="3.30.420.10">
    <property type="entry name" value="Ribonuclease H-like superfamily/Ribonuclease H"/>
    <property type="match status" value="1"/>
</dbReference>
<organism evidence="2 3">
    <name type="scientific">Thelohanellus kitauei</name>
    <name type="common">Myxosporean</name>
    <dbReference type="NCBI Taxonomy" id="669202"/>
    <lineage>
        <taxon>Eukaryota</taxon>
        <taxon>Metazoa</taxon>
        <taxon>Cnidaria</taxon>
        <taxon>Myxozoa</taxon>
        <taxon>Myxosporea</taxon>
        <taxon>Bivalvulida</taxon>
        <taxon>Platysporina</taxon>
        <taxon>Myxobolidae</taxon>
        <taxon>Thelohanellus</taxon>
    </lineage>
</organism>
<evidence type="ECO:0000313" key="3">
    <source>
        <dbReference type="Proteomes" id="UP000031668"/>
    </source>
</evidence>
<dbReference type="GO" id="GO:0003676">
    <property type="term" value="F:nucleic acid binding"/>
    <property type="evidence" value="ECO:0007669"/>
    <property type="project" value="InterPro"/>
</dbReference>
<keyword evidence="3" id="KW-1185">Reference proteome</keyword>
<feature type="domain" description="Tc1-like transposase DDE" evidence="1">
    <location>
        <begin position="9"/>
        <end position="98"/>
    </location>
</feature>
<gene>
    <name evidence="2" type="ORF">RF11_05912</name>
</gene>
<dbReference type="EMBL" id="JWZT01002273">
    <property type="protein sequence ID" value="KII69808.1"/>
    <property type="molecule type" value="Genomic_DNA"/>
</dbReference>
<dbReference type="InterPro" id="IPR038717">
    <property type="entry name" value="Tc1-like_DDE_dom"/>
</dbReference>
<dbReference type="Proteomes" id="UP000031668">
    <property type="component" value="Unassembled WGS sequence"/>
</dbReference>
<accession>A0A0C2JK83</accession>
<name>A0A0C2JK83_THEKT</name>
<protein>
    <recommendedName>
        <fullName evidence="1">Tc1-like transposase DDE domain-containing protein</fullName>
    </recommendedName>
</protein>
<evidence type="ECO:0000259" key="1">
    <source>
        <dbReference type="Pfam" id="PF13358"/>
    </source>
</evidence>
<reference evidence="2 3" key="1">
    <citation type="journal article" date="2014" name="Genome Biol. Evol.">
        <title>The genome of the myxosporean Thelohanellus kitauei shows adaptations to nutrient acquisition within its fish host.</title>
        <authorList>
            <person name="Yang Y."/>
            <person name="Xiong J."/>
            <person name="Zhou Z."/>
            <person name="Huo F."/>
            <person name="Miao W."/>
            <person name="Ran C."/>
            <person name="Liu Y."/>
            <person name="Zhang J."/>
            <person name="Feng J."/>
            <person name="Wang M."/>
            <person name="Wang M."/>
            <person name="Wang L."/>
            <person name="Yao B."/>
        </authorList>
    </citation>
    <scope>NUCLEOTIDE SEQUENCE [LARGE SCALE GENOMIC DNA]</scope>
    <source>
        <strain evidence="2">Wuqing</strain>
    </source>
</reference>
<sequence>MSVFDLGDNGQLAFSKVQYHKFNEVHSCVYFIEAFKHLLYNGIRECIFIMDHTRVHKTNRVQIKLQENDRIVIYLLLYSPLLNPIEKFVLEMEEHFKNSVLEIRSRPV</sequence>